<dbReference type="InterPro" id="IPR010620">
    <property type="entry name" value="SBBP_repeat"/>
</dbReference>
<dbReference type="PANTHER" id="PTHR35580">
    <property type="entry name" value="CELL SURFACE GLYCOPROTEIN (S-LAYER PROTEIN)-LIKE PROTEIN"/>
    <property type="match status" value="1"/>
</dbReference>
<sequence>MTSFFNKKSSKVPFLFLILLYSFLANGQDFQWARQIGDRGTDESTAIEVDQEGNSYVIGEFDSNSFDLNPTTTGSQIINNSFSQYSQISDIYLIKQNENGDFLWGKTFGDIKRDQYAYEIKIGNDGNIYLFLRIMYSITNSTFDSFTTIVKLAPNGNELSRIKIKNPDGFFTNGFDIDNQNNFIISGWFTNSKQIDFNNTSVNFQSNQLASFILKLDNTGNFLWQKTFEYPSLATSEIHAKSNGNIIAIQNGVEEGHLLIRILNIDSQNGSVVWEKKLTDQSATTFQLDRLQNIVIAGKNIYQGTADVDPSNNTVSVTSQNYILWLNSNGSFLDVKEYNVREYQDELDMNKIQSDVHNNIYVVGRFSGKIDADPSPNEFFIENPRGRTQYGDGFLIKFDSNRNFDNAFSLESDYRLVIKDLKVQNENIYLMGDFNSNCDLDPSIEVAPFSSLNGGIVLSTDGFIVKLGPCNSSKVVGLTNQSFCSDLNPTVSSISPNSSSVLWYDSAISTTPLSNTTLLSDNKKYYAARKNGNCPESTERLEITAHISSSPKEPMLLSPEFCLSENAKLSEINILGQNIKWYTNLTDLSSIPITTLLQNATTYYVSQTVNGCESGRSPIPVIVHNTAPPTTTSPQTFCIQQNTTLSTIVISGQNIKWYDALTNGNILPNTTALQNGITYYASQTINSCESKRIPILINIVNTTVPIGISPQTFCSSQNPTLATIIISGTAIRWYDNAINGNFLPSSTPLKDGITYYASQTENSCESPNRLALKIQLINTLPASNYEELLCDDLNDGKETVDLTAYNSNLISNTAGYLFAYYNTLSGAEKESAVNKIINTSKFSLNLGANIIYVRINSNTPCYAIAVLKLSVVAKPLILIPDIVPICENNTITINAGSATESFLWSTGATTPSITVANPGEYAVTVTKNYGTISCSSSKRFSVKKSTIATITSIKTLDWTDKNNVITVYVSGAGDFEYSIDGTHYQDSNEFQNLNSGAYTVFVRDKNGCGIVTDKVYLLMYPKFFTPNGDGYNDTWSIHFSDTEIGLTVQLFDRYGKLITVLNQNQTWDGTFNGLELPSTDYWFIVTRADGKEYKGHFTLKR</sequence>
<dbReference type="Pfam" id="PF13585">
    <property type="entry name" value="CHU_C"/>
    <property type="match status" value="1"/>
</dbReference>
<keyword evidence="1" id="KW-0732">Signal</keyword>
<organism evidence="3 4">
    <name type="scientific">Flavobacterium gillisiae</name>
    <dbReference type="NCBI Taxonomy" id="150146"/>
    <lineage>
        <taxon>Bacteria</taxon>
        <taxon>Pseudomonadati</taxon>
        <taxon>Bacteroidota</taxon>
        <taxon>Flavobacteriia</taxon>
        <taxon>Flavobacteriales</taxon>
        <taxon>Flavobacteriaceae</taxon>
        <taxon>Flavobacterium</taxon>
    </lineage>
</organism>
<dbReference type="Pfam" id="PF06739">
    <property type="entry name" value="SBBP"/>
    <property type="match status" value="1"/>
</dbReference>
<accession>A0A1H4DTE6</accession>
<name>A0A1H4DTE6_9FLAO</name>
<gene>
    <name evidence="3" type="ORF">SAMN05443667_108104</name>
</gene>
<dbReference type="Pfam" id="PF19081">
    <property type="entry name" value="Ig_7"/>
    <property type="match status" value="2"/>
</dbReference>
<dbReference type="InterPro" id="IPR044023">
    <property type="entry name" value="Ig_7"/>
</dbReference>
<feature type="chain" id="PRO_5011621971" evidence="1">
    <location>
        <begin position="28"/>
        <end position="1101"/>
    </location>
</feature>
<proteinExistence type="predicted"/>
<dbReference type="InterPro" id="IPR052918">
    <property type="entry name" value="Motility_Chemotaxis_Reg"/>
</dbReference>
<dbReference type="RefSeq" id="WP_091090350.1">
    <property type="nucleotide sequence ID" value="NZ_FNRD01000008.1"/>
</dbReference>
<keyword evidence="4" id="KW-1185">Reference proteome</keyword>
<evidence type="ECO:0000313" key="3">
    <source>
        <dbReference type="EMBL" id="SEA75856.1"/>
    </source>
</evidence>
<dbReference type="PANTHER" id="PTHR35580:SF1">
    <property type="entry name" value="PHYTASE-LIKE DOMAIN-CONTAINING PROTEIN"/>
    <property type="match status" value="1"/>
</dbReference>
<dbReference type="InterPro" id="IPR026341">
    <property type="entry name" value="T9SS_type_B"/>
</dbReference>
<dbReference type="STRING" id="150146.SAMN05443667_108104"/>
<dbReference type="OrthoDB" id="1652165at2"/>
<reference evidence="4" key="1">
    <citation type="submission" date="2016-10" db="EMBL/GenBank/DDBJ databases">
        <authorList>
            <person name="Varghese N."/>
            <person name="Submissions S."/>
        </authorList>
    </citation>
    <scope>NUCLEOTIDE SEQUENCE [LARGE SCALE GENOMIC DNA]</scope>
    <source>
        <strain evidence="4">DSM 22376</strain>
    </source>
</reference>
<evidence type="ECO:0000313" key="4">
    <source>
        <dbReference type="Proteomes" id="UP000198951"/>
    </source>
</evidence>
<dbReference type="NCBIfam" id="TIGR04131">
    <property type="entry name" value="Bac_Flav_CTERM"/>
    <property type="match status" value="1"/>
</dbReference>
<protein>
    <submittedName>
        <fullName evidence="3">Gliding motility-associated C-terminal domain-containing protein</fullName>
    </submittedName>
</protein>
<dbReference type="AlphaFoldDB" id="A0A1H4DTE6"/>
<evidence type="ECO:0000259" key="2">
    <source>
        <dbReference type="Pfam" id="PF19081"/>
    </source>
</evidence>
<evidence type="ECO:0000256" key="1">
    <source>
        <dbReference type="SAM" id="SignalP"/>
    </source>
</evidence>
<feature type="domain" description="Ig-like" evidence="2">
    <location>
        <begin position="709"/>
        <end position="774"/>
    </location>
</feature>
<feature type="signal peptide" evidence="1">
    <location>
        <begin position="1"/>
        <end position="27"/>
    </location>
</feature>
<feature type="domain" description="Ig-like" evidence="2">
    <location>
        <begin position="628"/>
        <end position="699"/>
    </location>
</feature>
<dbReference type="Proteomes" id="UP000198951">
    <property type="component" value="Unassembled WGS sequence"/>
</dbReference>
<dbReference type="EMBL" id="FNRD01000008">
    <property type="protein sequence ID" value="SEA75856.1"/>
    <property type="molecule type" value="Genomic_DNA"/>
</dbReference>